<evidence type="ECO:0000313" key="4">
    <source>
        <dbReference type="Proteomes" id="UP000019376"/>
    </source>
</evidence>
<dbReference type="EMBL" id="KB644415">
    <property type="protein sequence ID" value="EPS34113.1"/>
    <property type="molecule type" value="Genomic_DNA"/>
</dbReference>
<dbReference type="Proteomes" id="UP000019376">
    <property type="component" value="Unassembled WGS sequence"/>
</dbReference>
<feature type="transmembrane region" description="Helical" evidence="2">
    <location>
        <begin position="126"/>
        <end position="147"/>
    </location>
</feature>
<keyword evidence="1" id="KW-0175">Coiled coil</keyword>
<dbReference type="HOGENOM" id="CLU_099932_1_0_1"/>
<evidence type="ECO:0000256" key="2">
    <source>
        <dbReference type="SAM" id="Phobius"/>
    </source>
</evidence>
<feature type="transmembrane region" description="Helical" evidence="2">
    <location>
        <begin position="87"/>
        <end position="105"/>
    </location>
</feature>
<dbReference type="PhylomeDB" id="S8B5H6"/>
<evidence type="ECO:0000313" key="3">
    <source>
        <dbReference type="EMBL" id="EPS34113.1"/>
    </source>
</evidence>
<accession>S8B5H6</accession>
<reference evidence="3 4" key="1">
    <citation type="journal article" date="2013" name="PLoS ONE">
        <title>Genomic and secretomic analyses reveal unique features of the lignocellulolytic enzyme system of Penicillium decumbens.</title>
        <authorList>
            <person name="Liu G."/>
            <person name="Zhang L."/>
            <person name="Wei X."/>
            <person name="Zou G."/>
            <person name="Qin Y."/>
            <person name="Ma L."/>
            <person name="Li J."/>
            <person name="Zheng H."/>
            <person name="Wang S."/>
            <person name="Wang C."/>
            <person name="Xun L."/>
            <person name="Zhao G.-P."/>
            <person name="Zhou Z."/>
            <person name="Qu Y."/>
        </authorList>
    </citation>
    <scope>NUCLEOTIDE SEQUENCE [LARGE SCALE GENOMIC DNA]</scope>
    <source>
        <strain evidence="4">114-2 / CGMCC 5302</strain>
    </source>
</reference>
<keyword evidence="2" id="KW-1133">Transmembrane helix</keyword>
<dbReference type="OrthoDB" id="3358048at2759"/>
<feature type="transmembrane region" description="Helical" evidence="2">
    <location>
        <begin position="153"/>
        <end position="172"/>
    </location>
</feature>
<dbReference type="AlphaFoldDB" id="S8B5H6"/>
<keyword evidence="4" id="KW-1185">Reference proteome</keyword>
<evidence type="ECO:0000256" key="1">
    <source>
        <dbReference type="SAM" id="Coils"/>
    </source>
</evidence>
<gene>
    <name evidence="3" type="ORF">PDE_09075</name>
</gene>
<dbReference type="eggNOG" id="ENOG502S3VI">
    <property type="taxonomic scope" value="Eukaryota"/>
</dbReference>
<name>S8B5H6_PENO1</name>
<organism evidence="3 4">
    <name type="scientific">Penicillium oxalicum (strain 114-2 / CGMCC 5302)</name>
    <name type="common">Penicillium decumbens</name>
    <dbReference type="NCBI Taxonomy" id="933388"/>
    <lineage>
        <taxon>Eukaryota</taxon>
        <taxon>Fungi</taxon>
        <taxon>Dikarya</taxon>
        <taxon>Ascomycota</taxon>
        <taxon>Pezizomycotina</taxon>
        <taxon>Eurotiomycetes</taxon>
        <taxon>Eurotiomycetidae</taxon>
        <taxon>Eurotiales</taxon>
        <taxon>Aspergillaceae</taxon>
        <taxon>Penicillium</taxon>
    </lineage>
</organism>
<keyword evidence="2" id="KW-0812">Transmembrane</keyword>
<sequence length="194" mass="21467">MAAVRLRKAFRYPDDLDETDQADLDEQEQEQLIEQLQHQNDTRNAQYHVIFTLIPVLATLPFLSMLFSPSASSNGAGTGTMTQRLLSLLSIFSLLTTAYTMRLAPIHPDRKGKKAITATSARRDRIHAALVPVNGVVCLLLGLVYAWTRASPVGMPVLYLIPGVLLAVILIARQTMLSVDLSTLKDLQYEYKGA</sequence>
<proteinExistence type="predicted"/>
<feature type="transmembrane region" description="Helical" evidence="2">
    <location>
        <begin position="47"/>
        <end position="67"/>
    </location>
</feature>
<keyword evidence="2" id="KW-0472">Membrane</keyword>
<protein>
    <submittedName>
        <fullName evidence="3">Uncharacterized protein</fullName>
    </submittedName>
</protein>
<feature type="coiled-coil region" evidence="1">
    <location>
        <begin position="19"/>
        <end position="46"/>
    </location>
</feature>